<sequence length="214" mass="23910">MQHVGVPEAIWAEVPFANGSLFVPKIGRDVTRDSASSNHVGRTRQLSWTGCRRCVLAFSIAGMRQVAIFGYIWSSMNGKKLTWGRSGAVCPVAQEEMGMAGVRAAKFCPIVAEEALLNLNRRKELLLNVNPRPVATPMPSHLDHAYSRTHHVIPFILEAATLQQHIQPPQLKRHLHRRTRPRGSHLGASFHSWSRKQFFVKVSKVTHNTGDAIL</sequence>
<reference evidence="1" key="1">
    <citation type="journal article" date="2023" name="Mol. Phylogenet. Evol.">
        <title>Genome-scale phylogeny and comparative genomics of the fungal order Sordariales.</title>
        <authorList>
            <person name="Hensen N."/>
            <person name="Bonometti L."/>
            <person name="Westerberg I."/>
            <person name="Brannstrom I.O."/>
            <person name="Guillou S."/>
            <person name="Cros-Aarteil S."/>
            <person name="Calhoun S."/>
            <person name="Haridas S."/>
            <person name="Kuo A."/>
            <person name="Mondo S."/>
            <person name="Pangilinan J."/>
            <person name="Riley R."/>
            <person name="LaButti K."/>
            <person name="Andreopoulos B."/>
            <person name="Lipzen A."/>
            <person name="Chen C."/>
            <person name="Yan M."/>
            <person name="Daum C."/>
            <person name="Ng V."/>
            <person name="Clum A."/>
            <person name="Steindorff A."/>
            <person name="Ohm R.A."/>
            <person name="Martin F."/>
            <person name="Silar P."/>
            <person name="Natvig D.O."/>
            <person name="Lalanne C."/>
            <person name="Gautier V."/>
            <person name="Ament-Velasquez S.L."/>
            <person name="Kruys A."/>
            <person name="Hutchinson M.I."/>
            <person name="Powell A.J."/>
            <person name="Barry K."/>
            <person name="Miller A.N."/>
            <person name="Grigoriev I.V."/>
            <person name="Debuchy R."/>
            <person name="Gladieux P."/>
            <person name="Hiltunen Thoren M."/>
            <person name="Johannesson H."/>
        </authorList>
    </citation>
    <scope>NUCLEOTIDE SEQUENCE</scope>
    <source>
        <strain evidence="1">CBS 955.72</strain>
    </source>
</reference>
<comment type="caution">
    <text evidence="1">The sequence shown here is derived from an EMBL/GenBank/DDBJ whole genome shotgun (WGS) entry which is preliminary data.</text>
</comment>
<reference evidence="1" key="2">
    <citation type="submission" date="2023-06" db="EMBL/GenBank/DDBJ databases">
        <authorList>
            <consortium name="Lawrence Berkeley National Laboratory"/>
            <person name="Haridas S."/>
            <person name="Hensen N."/>
            <person name="Bonometti L."/>
            <person name="Westerberg I."/>
            <person name="Brannstrom I.O."/>
            <person name="Guillou S."/>
            <person name="Cros-Aarteil S."/>
            <person name="Calhoun S."/>
            <person name="Kuo A."/>
            <person name="Mondo S."/>
            <person name="Pangilinan J."/>
            <person name="Riley R."/>
            <person name="Labutti K."/>
            <person name="Andreopoulos B."/>
            <person name="Lipzen A."/>
            <person name="Chen C."/>
            <person name="Yanf M."/>
            <person name="Daum C."/>
            <person name="Ng V."/>
            <person name="Clum A."/>
            <person name="Steindorff A."/>
            <person name="Ohm R."/>
            <person name="Martin F."/>
            <person name="Silar P."/>
            <person name="Natvig D."/>
            <person name="Lalanne C."/>
            <person name="Gautier V."/>
            <person name="Ament-Velasquez S.L."/>
            <person name="Kruys A."/>
            <person name="Hutchinson M.I."/>
            <person name="Powell A.J."/>
            <person name="Barry K."/>
            <person name="Miller A.N."/>
            <person name="Grigoriev I.V."/>
            <person name="Debuchy R."/>
            <person name="Gladieux P."/>
            <person name="Thoren M.H."/>
            <person name="Johannesson H."/>
        </authorList>
    </citation>
    <scope>NUCLEOTIDE SEQUENCE</scope>
    <source>
        <strain evidence="1">CBS 955.72</strain>
    </source>
</reference>
<organism evidence="1 2">
    <name type="scientific">Lasiosphaeria hispida</name>
    <dbReference type="NCBI Taxonomy" id="260671"/>
    <lineage>
        <taxon>Eukaryota</taxon>
        <taxon>Fungi</taxon>
        <taxon>Dikarya</taxon>
        <taxon>Ascomycota</taxon>
        <taxon>Pezizomycotina</taxon>
        <taxon>Sordariomycetes</taxon>
        <taxon>Sordariomycetidae</taxon>
        <taxon>Sordariales</taxon>
        <taxon>Lasiosphaeriaceae</taxon>
        <taxon>Lasiosphaeria</taxon>
    </lineage>
</organism>
<accession>A0AAJ0H7C7</accession>
<keyword evidence="2" id="KW-1185">Reference proteome</keyword>
<dbReference type="Proteomes" id="UP001275084">
    <property type="component" value="Unassembled WGS sequence"/>
</dbReference>
<evidence type="ECO:0000313" key="1">
    <source>
        <dbReference type="EMBL" id="KAK3342015.1"/>
    </source>
</evidence>
<proteinExistence type="predicted"/>
<dbReference type="AlphaFoldDB" id="A0AAJ0H7C7"/>
<dbReference type="EMBL" id="JAUIQD010000008">
    <property type="protein sequence ID" value="KAK3342015.1"/>
    <property type="molecule type" value="Genomic_DNA"/>
</dbReference>
<name>A0AAJ0H7C7_9PEZI</name>
<evidence type="ECO:0000313" key="2">
    <source>
        <dbReference type="Proteomes" id="UP001275084"/>
    </source>
</evidence>
<protein>
    <submittedName>
        <fullName evidence="1">Uncharacterized protein</fullName>
    </submittedName>
</protein>
<gene>
    <name evidence="1" type="ORF">B0T25DRAFT_357120</name>
</gene>